<gene>
    <name evidence="2" type="ORF">A2519_16160</name>
</gene>
<evidence type="ECO:0000313" key="3">
    <source>
        <dbReference type="Proteomes" id="UP000179243"/>
    </source>
</evidence>
<dbReference type="EMBL" id="MFYX01000110">
    <property type="protein sequence ID" value="OGK02213.1"/>
    <property type="molecule type" value="Genomic_DNA"/>
</dbReference>
<dbReference type="InterPro" id="IPR011047">
    <property type="entry name" value="Quinoprotein_ADH-like_sf"/>
</dbReference>
<organism evidence="2 3">
    <name type="scientific">Candidatus Raymondbacteria bacterium RIFOXYD12_FULL_49_13</name>
    <dbReference type="NCBI Taxonomy" id="1817890"/>
    <lineage>
        <taxon>Bacteria</taxon>
        <taxon>Raymondiibacteriota</taxon>
    </lineage>
</organism>
<reference evidence="2 3" key="1">
    <citation type="journal article" date="2016" name="Nat. Commun.">
        <title>Thousands of microbial genomes shed light on interconnected biogeochemical processes in an aquifer system.</title>
        <authorList>
            <person name="Anantharaman K."/>
            <person name="Brown C.T."/>
            <person name="Hug L.A."/>
            <person name="Sharon I."/>
            <person name="Castelle C.J."/>
            <person name="Probst A.J."/>
            <person name="Thomas B.C."/>
            <person name="Singh A."/>
            <person name="Wilkins M.J."/>
            <person name="Karaoz U."/>
            <person name="Brodie E.L."/>
            <person name="Williams K.H."/>
            <person name="Hubbard S.S."/>
            <person name="Banfield J.F."/>
        </authorList>
    </citation>
    <scope>NUCLEOTIDE SEQUENCE [LARGE SCALE GENOMIC DNA]</scope>
</reference>
<protein>
    <recommendedName>
        <fullName evidence="4">Bulb-type lectin domain-containing protein</fullName>
    </recommendedName>
</protein>
<sequence>MKCITYIISFLFMFSFWCPAQEPAVDWTKEIAKDSLLSKSGDQSGIRSHSICETSDHGYAMTGHCCCSHCNGDLYIVRTDSAGKILWTQRYDDRGRDEVGNCIRETFDRGFIIAGVSEDPASSRADGYVIKTDSLGAVVWEKIAGDTSYGRLEVLYAVQETFDHGFITAGYAFSNNNSEAYYVKLDANGNVLWSKTCGGPRNDWVRWIEQTNDSGYIMCGATYSFGAGGSDVYVVRTNAAGDTLWTKTFGGSEVNDGAYCVRQTNDNGFIMTGQTNDYTDIYLVRLDVQGDLVWEKAIGSDTTSECGRTIRQTPDNGFLIGGHTGVDTANSFFVRTDVSGNVLWTKTLDPGGTAHCSYIHSLQLTLGGGVIAAGWSGYGTTQADHRVYLIKLNGH</sequence>
<keyword evidence="1" id="KW-0732">Signal</keyword>
<evidence type="ECO:0000313" key="2">
    <source>
        <dbReference type="EMBL" id="OGK02213.1"/>
    </source>
</evidence>
<dbReference type="Proteomes" id="UP000179243">
    <property type="component" value="Unassembled WGS sequence"/>
</dbReference>
<dbReference type="AlphaFoldDB" id="A0A1F7F6J4"/>
<dbReference type="PANTHER" id="PTHR42754:SF1">
    <property type="entry name" value="LIPOPROTEIN"/>
    <property type="match status" value="1"/>
</dbReference>
<feature type="signal peptide" evidence="1">
    <location>
        <begin position="1"/>
        <end position="20"/>
    </location>
</feature>
<name>A0A1F7F6J4_UNCRA</name>
<dbReference type="SUPFAM" id="SSF50998">
    <property type="entry name" value="Quinoprotein alcohol dehydrogenase-like"/>
    <property type="match status" value="1"/>
</dbReference>
<feature type="chain" id="PRO_5009528435" description="Bulb-type lectin domain-containing protein" evidence="1">
    <location>
        <begin position="21"/>
        <end position="395"/>
    </location>
</feature>
<evidence type="ECO:0000256" key="1">
    <source>
        <dbReference type="SAM" id="SignalP"/>
    </source>
</evidence>
<evidence type="ECO:0008006" key="4">
    <source>
        <dbReference type="Google" id="ProtNLM"/>
    </source>
</evidence>
<proteinExistence type="predicted"/>
<comment type="caution">
    <text evidence="2">The sequence shown here is derived from an EMBL/GenBank/DDBJ whole genome shotgun (WGS) entry which is preliminary data.</text>
</comment>
<accession>A0A1F7F6J4</accession>
<dbReference type="PANTHER" id="PTHR42754">
    <property type="entry name" value="ENDOGLUCANASE"/>
    <property type="match status" value="1"/>
</dbReference>